<dbReference type="EMBL" id="ABYQ02000014">
    <property type="protein sequence ID" value="EFQ79511.1"/>
    <property type="molecule type" value="Genomic_DNA"/>
</dbReference>
<dbReference type="InterPro" id="IPR050738">
    <property type="entry name" value="Sulfatase"/>
</dbReference>
<comment type="caution">
    <text evidence="7">The sequence shown here is derived from an EMBL/GenBank/DDBJ whole genome shotgun (WGS) entry which is preliminary data.</text>
</comment>
<dbReference type="AlphaFoldDB" id="E2S669"/>
<evidence type="ECO:0000256" key="2">
    <source>
        <dbReference type="ARBA" id="ARBA00008779"/>
    </source>
</evidence>
<comment type="similarity">
    <text evidence="2">Belongs to the sulfatase family.</text>
</comment>
<keyword evidence="6" id="KW-0106">Calcium</keyword>
<dbReference type="eggNOG" id="ENOG5031ITT">
    <property type="taxonomic scope" value="Bacteria"/>
</dbReference>
<sequence length="223" mass="24168">MAEGGVGKPRIESMDITLATFDHAPETALRGVRFKNTWVPSETYADSRRGTLTGQYPQRQATTRISEVFAGVGYEVREDTHPAGDDVFRLLEQPSPEELDQVEGVIAVCSLLGGNAPMSVLWPGVAENGENNELVSPIDLAPTLAAIAGLDVRPNARLSFDGLNLVPVLRHGASGHAALFFDNGVRMIDAALIDGTATPPHERARLQDEWETWNKFITLGPLQ</sequence>
<accession>E2S669</accession>
<keyword evidence="5" id="KW-0378">Hydrolase</keyword>
<protein>
    <submittedName>
        <fullName evidence="7">Uncharacterized protein</fullName>
    </submittedName>
</protein>
<evidence type="ECO:0000313" key="7">
    <source>
        <dbReference type="EMBL" id="EFQ79511.1"/>
    </source>
</evidence>
<dbReference type="Gene3D" id="3.40.720.10">
    <property type="entry name" value="Alkaline Phosphatase, subunit A"/>
    <property type="match status" value="1"/>
</dbReference>
<reference evidence="7 8" key="1">
    <citation type="submission" date="2010-08" db="EMBL/GenBank/DDBJ databases">
        <authorList>
            <person name="Muzny D."/>
            <person name="Qin X."/>
            <person name="Buhay C."/>
            <person name="Dugan-Rocha S."/>
            <person name="Ding Y."/>
            <person name="Chen G."/>
            <person name="Hawes A."/>
            <person name="Holder M."/>
            <person name="Jhangiani S."/>
            <person name="Johnson A."/>
            <person name="Khan Z."/>
            <person name="Li Z."/>
            <person name="Liu W."/>
            <person name="Liu X."/>
            <person name="Perez L."/>
            <person name="Shen H."/>
            <person name="Wang Q."/>
            <person name="Watt J."/>
            <person name="Xi L."/>
            <person name="Xin Y."/>
            <person name="Zhou J."/>
            <person name="Deng J."/>
            <person name="Jiang H."/>
            <person name="Liu Y."/>
            <person name="Qu J."/>
            <person name="Song X.-Z."/>
            <person name="Zhang L."/>
            <person name="Villasana D."/>
            <person name="Johnson A."/>
            <person name="Liu J."/>
            <person name="Liyanage D."/>
            <person name="Lorensuhewa L."/>
            <person name="Robinson T."/>
            <person name="Song A."/>
            <person name="Song B.-B."/>
            <person name="Dinh H."/>
            <person name="Thornton R."/>
            <person name="Coyle M."/>
            <person name="Francisco L."/>
            <person name="Jackson L."/>
            <person name="Javaid M."/>
            <person name="Korchina V."/>
            <person name="Kovar C."/>
            <person name="Mata R."/>
            <person name="Mathew T."/>
            <person name="Ngo R."/>
            <person name="Nguyen L."/>
            <person name="Nguyen N."/>
            <person name="Okwuonu G."/>
            <person name="Ongeri F."/>
            <person name="Pham C."/>
            <person name="Simmons D."/>
            <person name="Wilczek-Boney K."/>
            <person name="Hale W."/>
            <person name="Jakkamsetti A."/>
            <person name="Pham P."/>
            <person name="Ruth R."/>
            <person name="San Lucas F."/>
            <person name="Warren J."/>
            <person name="Zhang J."/>
            <person name="Zhao Z."/>
            <person name="Zhou C."/>
            <person name="Zhu D."/>
            <person name="Lee S."/>
            <person name="Bess C."/>
            <person name="Blankenburg K."/>
            <person name="Forbes L."/>
            <person name="Fu Q."/>
            <person name="Gubbala S."/>
            <person name="Hirani K."/>
            <person name="Jayaseelan J.C."/>
            <person name="Lara F."/>
            <person name="Munidasa M."/>
            <person name="Palculict T."/>
            <person name="Patil S."/>
            <person name="Pu L.-L."/>
            <person name="Saada N."/>
            <person name="Tang L."/>
            <person name="Weissenberger G."/>
            <person name="Zhu Y."/>
            <person name="Hemphill L."/>
            <person name="Shang Y."/>
            <person name="Youmans B."/>
            <person name="Ayvaz T."/>
            <person name="Ross M."/>
            <person name="Santibanez J."/>
            <person name="Aqrawi P."/>
            <person name="Gross S."/>
            <person name="Joshi V."/>
            <person name="Fowler G."/>
            <person name="Nazareth L."/>
            <person name="Reid J."/>
            <person name="Worley K."/>
            <person name="Petrosino J."/>
            <person name="Highlander S."/>
            <person name="Gibbs R."/>
        </authorList>
    </citation>
    <scope>NUCLEOTIDE SEQUENCE [LARGE SCALE GENOMIC DNA]</scope>
    <source>
        <strain evidence="7 8">ATCC 33035</strain>
    </source>
</reference>
<name>E2S669_9CORY</name>
<evidence type="ECO:0000313" key="8">
    <source>
        <dbReference type="Proteomes" id="UP000003020"/>
    </source>
</evidence>
<dbReference type="Proteomes" id="UP000003020">
    <property type="component" value="Unassembled WGS sequence"/>
</dbReference>
<dbReference type="InterPro" id="IPR017850">
    <property type="entry name" value="Alkaline_phosphatase_core_sf"/>
</dbReference>
<evidence type="ECO:0000256" key="1">
    <source>
        <dbReference type="ARBA" id="ARBA00001913"/>
    </source>
</evidence>
<dbReference type="SUPFAM" id="SSF53649">
    <property type="entry name" value="Alkaline phosphatase-like"/>
    <property type="match status" value="1"/>
</dbReference>
<keyword evidence="8" id="KW-1185">Reference proteome</keyword>
<dbReference type="GO" id="GO:0046872">
    <property type="term" value="F:metal ion binding"/>
    <property type="evidence" value="ECO:0007669"/>
    <property type="project" value="UniProtKB-KW"/>
</dbReference>
<dbReference type="GO" id="GO:0004065">
    <property type="term" value="F:arylsulfatase activity"/>
    <property type="evidence" value="ECO:0007669"/>
    <property type="project" value="TreeGrafter"/>
</dbReference>
<evidence type="ECO:0000256" key="6">
    <source>
        <dbReference type="ARBA" id="ARBA00022837"/>
    </source>
</evidence>
<keyword evidence="3" id="KW-0479">Metal-binding</keyword>
<evidence type="ECO:0000256" key="5">
    <source>
        <dbReference type="ARBA" id="ARBA00022801"/>
    </source>
</evidence>
<comment type="cofactor">
    <cofactor evidence="1">
        <name>Ca(2+)</name>
        <dbReference type="ChEBI" id="CHEBI:29108"/>
    </cofactor>
</comment>
<evidence type="ECO:0000256" key="4">
    <source>
        <dbReference type="ARBA" id="ARBA00022729"/>
    </source>
</evidence>
<evidence type="ECO:0000256" key="3">
    <source>
        <dbReference type="ARBA" id="ARBA00022723"/>
    </source>
</evidence>
<gene>
    <name evidence="7" type="ORF">HMPREF0305_12021</name>
</gene>
<dbReference type="PANTHER" id="PTHR42693">
    <property type="entry name" value="ARYLSULFATASE FAMILY MEMBER"/>
    <property type="match status" value="1"/>
</dbReference>
<organism evidence="7 8">
    <name type="scientific">Corynebacterium pseudogenitalium ATCC 33035</name>
    <dbReference type="NCBI Taxonomy" id="525264"/>
    <lineage>
        <taxon>Bacteria</taxon>
        <taxon>Bacillati</taxon>
        <taxon>Actinomycetota</taxon>
        <taxon>Actinomycetes</taxon>
        <taxon>Mycobacteriales</taxon>
        <taxon>Corynebacteriaceae</taxon>
        <taxon>Corynebacterium</taxon>
    </lineage>
</organism>
<dbReference type="PANTHER" id="PTHR42693:SF42">
    <property type="entry name" value="ARYLSULFATASE G"/>
    <property type="match status" value="1"/>
</dbReference>
<dbReference type="HOGENOM" id="CLU_1238516_0_0_11"/>
<proteinExistence type="inferred from homology"/>
<keyword evidence="4" id="KW-0732">Signal</keyword>